<sequence length="105" mass="11835">MIHIDFKRLMNSSAGKIFISIILGLGLASLFQKVCKDKECIHFSGPVIKEVNGKVFEYDNKCYQYDAKPIKCKTEKRILNFSTKDPFDESATKTAFGSAGFTENK</sequence>
<proteinExistence type="predicted"/>
<organism evidence="1">
    <name type="scientific">viral metagenome</name>
    <dbReference type="NCBI Taxonomy" id="1070528"/>
    <lineage>
        <taxon>unclassified sequences</taxon>
        <taxon>metagenomes</taxon>
        <taxon>organismal metagenomes</taxon>
    </lineage>
</organism>
<dbReference type="AlphaFoldDB" id="A0A6C0IBT5"/>
<accession>A0A6C0IBT5</accession>
<protein>
    <submittedName>
        <fullName evidence="1">Uncharacterized protein</fullName>
    </submittedName>
</protein>
<evidence type="ECO:0000313" key="1">
    <source>
        <dbReference type="EMBL" id="QHT90189.1"/>
    </source>
</evidence>
<name>A0A6C0IBT5_9ZZZZ</name>
<dbReference type="EMBL" id="MN740153">
    <property type="protein sequence ID" value="QHT90189.1"/>
    <property type="molecule type" value="Genomic_DNA"/>
</dbReference>
<reference evidence="1" key="1">
    <citation type="journal article" date="2020" name="Nature">
        <title>Giant virus diversity and host interactions through global metagenomics.</title>
        <authorList>
            <person name="Schulz F."/>
            <person name="Roux S."/>
            <person name="Paez-Espino D."/>
            <person name="Jungbluth S."/>
            <person name="Walsh D.A."/>
            <person name="Denef V.J."/>
            <person name="McMahon K.D."/>
            <person name="Konstantinidis K.T."/>
            <person name="Eloe-Fadrosh E.A."/>
            <person name="Kyrpides N.C."/>
            <person name="Woyke T."/>
        </authorList>
    </citation>
    <scope>NUCLEOTIDE SEQUENCE</scope>
    <source>
        <strain evidence="1">GVMAG-M-3300023184-68</strain>
    </source>
</reference>